<dbReference type="Proteomes" id="UP000790377">
    <property type="component" value="Unassembled WGS sequence"/>
</dbReference>
<evidence type="ECO:0000313" key="1">
    <source>
        <dbReference type="EMBL" id="KAH7907744.1"/>
    </source>
</evidence>
<dbReference type="EMBL" id="MU267875">
    <property type="protein sequence ID" value="KAH7907744.1"/>
    <property type="molecule type" value="Genomic_DNA"/>
</dbReference>
<gene>
    <name evidence="1" type="ORF">BJ138DRAFT_1014032</name>
</gene>
<keyword evidence="2" id="KW-1185">Reference proteome</keyword>
<sequence length="162" mass="17581">MSLSGDTTTPAARLRALLARVPHSPPQPRQQPVPPPASDADIGYDSDFDPPRSSTGSVSGSVAPSSSIARESLKDLFSHALREPGDTPRKNLKGKDRESTGRPRRNSIDTSAVDITPILDRERAKHKGKRRSLSDEEVEIPSASCLFFSVYSLFIRAAFIAL</sequence>
<accession>A0ACB8A3X5</accession>
<comment type="caution">
    <text evidence="1">The sequence shown here is derived from an EMBL/GenBank/DDBJ whole genome shotgun (WGS) entry which is preliminary data.</text>
</comment>
<name>A0ACB8A3X5_9AGAM</name>
<organism evidence="1 2">
    <name type="scientific">Hygrophoropsis aurantiaca</name>
    <dbReference type="NCBI Taxonomy" id="72124"/>
    <lineage>
        <taxon>Eukaryota</taxon>
        <taxon>Fungi</taxon>
        <taxon>Dikarya</taxon>
        <taxon>Basidiomycota</taxon>
        <taxon>Agaricomycotina</taxon>
        <taxon>Agaricomycetes</taxon>
        <taxon>Agaricomycetidae</taxon>
        <taxon>Boletales</taxon>
        <taxon>Coniophorineae</taxon>
        <taxon>Hygrophoropsidaceae</taxon>
        <taxon>Hygrophoropsis</taxon>
    </lineage>
</organism>
<proteinExistence type="predicted"/>
<evidence type="ECO:0000313" key="2">
    <source>
        <dbReference type="Proteomes" id="UP000790377"/>
    </source>
</evidence>
<protein>
    <submittedName>
        <fullName evidence="1">Uncharacterized protein</fullName>
    </submittedName>
</protein>
<reference evidence="1" key="1">
    <citation type="journal article" date="2021" name="New Phytol.">
        <title>Evolutionary innovations through gain and loss of genes in the ectomycorrhizal Boletales.</title>
        <authorList>
            <person name="Wu G."/>
            <person name="Miyauchi S."/>
            <person name="Morin E."/>
            <person name="Kuo A."/>
            <person name="Drula E."/>
            <person name="Varga T."/>
            <person name="Kohler A."/>
            <person name="Feng B."/>
            <person name="Cao Y."/>
            <person name="Lipzen A."/>
            <person name="Daum C."/>
            <person name="Hundley H."/>
            <person name="Pangilinan J."/>
            <person name="Johnson J."/>
            <person name="Barry K."/>
            <person name="LaButti K."/>
            <person name="Ng V."/>
            <person name="Ahrendt S."/>
            <person name="Min B."/>
            <person name="Choi I.G."/>
            <person name="Park H."/>
            <person name="Plett J.M."/>
            <person name="Magnuson J."/>
            <person name="Spatafora J.W."/>
            <person name="Nagy L.G."/>
            <person name="Henrissat B."/>
            <person name="Grigoriev I.V."/>
            <person name="Yang Z.L."/>
            <person name="Xu J."/>
            <person name="Martin F.M."/>
        </authorList>
    </citation>
    <scope>NUCLEOTIDE SEQUENCE</scope>
    <source>
        <strain evidence="1">ATCC 28755</strain>
    </source>
</reference>